<dbReference type="InterPro" id="IPR036097">
    <property type="entry name" value="HisK_dim/P_sf"/>
</dbReference>
<evidence type="ECO:0000259" key="15">
    <source>
        <dbReference type="PROSITE" id="PS50885"/>
    </source>
</evidence>
<evidence type="ECO:0000256" key="4">
    <source>
        <dbReference type="ARBA" id="ARBA00012438"/>
    </source>
</evidence>
<dbReference type="CDD" id="cd00082">
    <property type="entry name" value="HisKA"/>
    <property type="match status" value="1"/>
</dbReference>
<dbReference type="Gene3D" id="3.30.565.10">
    <property type="entry name" value="Histidine kinase-like ATPase, C-terminal domain"/>
    <property type="match status" value="1"/>
</dbReference>
<feature type="region of interest" description="Disordered" evidence="12">
    <location>
        <begin position="466"/>
        <end position="498"/>
    </location>
</feature>
<dbReference type="PANTHER" id="PTHR45436:SF5">
    <property type="entry name" value="SENSOR HISTIDINE KINASE TRCS"/>
    <property type="match status" value="1"/>
</dbReference>
<dbReference type="PROSITE" id="PS50109">
    <property type="entry name" value="HIS_KIN"/>
    <property type="match status" value="1"/>
</dbReference>
<proteinExistence type="predicted"/>
<protein>
    <recommendedName>
        <fullName evidence="4">histidine kinase</fullName>
        <ecNumber evidence="4">2.7.13.3</ecNumber>
    </recommendedName>
</protein>
<organism evidence="16 17">
    <name type="scientific">Planotetraspora mira</name>
    <dbReference type="NCBI Taxonomy" id="58121"/>
    <lineage>
        <taxon>Bacteria</taxon>
        <taxon>Bacillati</taxon>
        <taxon>Actinomycetota</taxon>
        <taxon>Actinomycetes</taxon>
        <taxon>Streptosporangiales</taxon>
        <taxon>Streptosporangiaceae</taxon>
        <taxon>Planotetraspora</taxon>
    </lineage>
</organism>
<dbReference type="SUPFAM" id="SSF158472">
    <property type="entry name" value="HAMP domain-like"/>
    <property type="match status" value="1"/>
</dbReference>
<comment type="catalytic activity">
    <reaction evidence="1">
        <text>ATP + protein L-histidine = ADP + protein N-phospho-L-histidine.</text>
        <dbReference type="EC" id="2.7.13.3"/>
    </reaction>
</comment>
<dbReference type="EC" id="2.7.13.3" evidence="4"/>
<feature type="transmembrane region" description="Helical" evidence="13">
    <location>
        <begin position="148"/>
        <end position="171"/>
    </location>
</feature>
<dbReference type="SUPFAM" id="SSF47384">
    <property type="entry name" value="Homodimeric domain of signal transducing histidine kinase"/>
    <property type="match status" value="1"/>
</dbReference>
<dbReference type="GO" id="GO:0000155">
    <property type="term" value="F:phosphorelay sensor kinase activity"/>
    <property type="evidence" value="ECO:0007669"/>
    <property type="project" value="InterPro"/>
</dbReference>
<dbReference type="InterPro" id="IPR003661">
    <property type="entry name" value="HisK_dim/P_dom"/>
</dbReference>
<dbReference type="FunFam" id="3.30.565.10:FF:000006">
    <property type="entry name" value="Sensor histidine kinase WalK"/>
    <property type="match status" value="1"/>
</dbReference>
<dbReference type="Pfam" id="PF00512">
    <property type="entry name" value="HisKA"/>
    <property type="match status" value="1"/>
</dbReference>
<keyword evidence="8 16" id="KW-0418">Kinase</keyword>
<dbReference type="CDD" id="cd00075">
    <property type="entry name" value="HATPase"/>
    <property type="match status" value="1"/>
</dbReference>
<dbReference type="Gene3D" id="6.10.340.10">
    <property type="match status" value="1"/>
</dbReference>
<name>A0A8J3TNS4_9ACTN</name>
<dbReference type="AlphaFoldDB" id="A0A8J3TNS4"/>
<dbReference type="Gene3D" id="1.10.287.130">
    <property type="match status" value="1"/>
</dbReference>
<evidence type="ECO:0000256" key="11">
    <source>
        <dbReference type="ARBA" id="ARBA00023136"/>
    </source>
</evidence>
<dbReference type="InterPro" id="IPR004358">
    <property type="entry name" value="Sig_transdc_His_kin-like_C"/>
</dbReference>
<evidence type="ECO:0000256" key="5">
    <source>
        <dbReference type="ARBA" id="ARBA00022553"/>
    </source>
</evidence>
<dbReference type="SMART" id="SM00387">
    <property type="entry name" value="HATPase_c"/>
    <property type="match status" value="1"/>
</dbReference>
<evidence type="ECO:0000313" key="16">
    <source>
        <dbReference type="EMBL" id="GII29252.1"/>
    </source>
</evidence>
<feature type="compositionally biased region" description="Acidic residues" evidence="12">
    <location>
        <begin position="467"/>
        <end position="489"/>
    </location>
</feature>
<keyword evidence="7 13" id="KW-0812">Transmembrane</keyword>
<evidence type="ECO:0000256" key="7">
    <source>
        <dbReference type="ARBA" id="ARBA00022692"/>
    </source>
</evidence>
<keyword evidence="6" id="KW-0808">Transferase</keyword>
<keyword evidence="11 13" id="KW-0472">Membrane</keyword>
<evidence type="ECO:0000259" key="14">
    <source>
        <dbReference type="PROSITE" id="PS50109"/>
    </source>
</evidence>
<comment type="subcellular location">
    <subcellularLocation>
        <location evidence="3">Cell membrane</location>
    </subcellularLocation>
</comment>
<comment type="cofactor">
    <cofactor evidence="2">
        <name>a divalent metal cation</name>
        <dbReference type="ChEBI" id="CHEBI:60240"/>
    </cofactor>
</comment>
<dbReference type="SUPFAM" id="SSF55874">
    <property type="entry name" value="ATPase domain of HSP90 chaperone/DNA topoisomerase II/histidine kinase"/>
    <property type="match status" value="1"/>
</dbReference>
<dbReference type="GO" id="GO:0005509">
    <property type="term" value="F:calcium ion binding"/>
    <property type="evidence" value="ECO:0007669"/>
    <property type="project" value="UniProtKB-ARBA"/>
</dbReference>
<keyword evidence="10" id="KW-0902">Two-component regulatory system</keyword>
<gene>
    <name evidence="16" type="primary">phoR</name>
    <name evidence="16" type="ORF">Pmi06nite_26940</name>
</gene>
<dbReference type="PANTHER" id="PTHR45436">
    <property type="entry name" value="SENSOR HISTIDINE KINASE YKOH"/>
    <property type="match status" value="1"/>
</dbReference>
<dbReference type="Proteomes" id="UP000650628">
    <property type="component" value="Unassembled WGS sequence"/>
</dbReference>
<evidence type="ECO:0000313" key="17">
    <source>
        <dbReference type="Proteomes" id="UP000650628"/>
    </source>
</evidence>
<keyword evidence="5" id="KW-0597">Phosphoprotein</keyword>
<dbReference type="Pfam" id="PF00672">
    <property type="entry name" value="HAMP"/>
    <property type="match status" value="1"/>
</dbReference>
<evidence type="ECO:0000256" key="9">
    <source>
        <dbReference type="ARBA" id="ARBA00022989"/>
    </source>
</evidence>
<evidence type="ECO:0000256" key="12">
    <source>
        <dbReference type="SAM" id="MobiDB-lite"/>
    </source>
</evidence>
<feature type="domain" description="Histidine kinase" evidence="14">
    <location>
        <begin position="247"/>
        <end position="460"/>
    </location>
</feature>
<keyword evidence="9 13" id="KW-1133">Transmembrane helix</keyword>
<evidence type="ECO:0000256" key="1">
    <source>
        <dbReference type="ARBA" id="ARBA00000085"/>
    </source>
</evidence>
<sequence length="539" mass="56655">MSGRTPLRIRLSAAMLALVAVAMAVIGVGSVSALRHYLVSRVDMQLEMVTADVAVRLERGPALLARLRVPPEGRVEVRDATGKMIAAQAGMAVESLPGPAAVSSQTPRTVPAVSGDGLWRARVVPVSGLGSVVVAVDFASVRQITGRLALIELLVGGVVMVVLAVVGVLIVRRSLRPLTEIERTAEDIAQGDLSSRIPDRDPRTEVGRLARSLNGMLAQIETAFEARAASEASARESEARMRRFVADASHELRTPLTSIRGFAEFHRQVPDADTTRLMGRIESEAARMGLLVEDLLLLARLDQQRPLQSEPVDLLAVAADAVHDTRILCPDRDVSLDVQGDVALIVMGDEVRLRQVVGNLMSNATIHTPGGTPITMRLGTTGVQAFVEVADQGPGLTKEEAERVFERFYRADPSRTRPSGGSGLGLAIVDSLIRAHGGAVSVRTAPGEGAAFRIVVPLAPEALAADDGLDDDGLDDDGLDDDGLDDGGLDDGGSGDTDLAEALSAAAVPGEAVTPAVSGELEALRLEPEAVPAVPEAPR</sequence>
<reference evidence="16 17" key="1">
    <citation type="submission" date="2021-01" db="EMBL/GenBank/DDBJ databases">
        <title>Whole genome shotgun sequence of Planotetraspora mira NBRC 15435.</title>
        <authorList>
            <person name="Komaki H."/>
            <person name="Tamura T."/>
        </authorList>
    </citation>
    <scope>NUCLEOTIDE SEQUENCE [LARGE SCALE GENOMIC DNA]</scope>
    <source>
        <strain evidence="16 17">NBRC 15435</strain>
    </source>
</reference>
<evidence type="ECO:0000256" key="10">
    <source>
        <dbReference type="ARBA" id="ARBA00023012"/>
    </source>
</evidence>
<dbReference type="PROSITE" id="PS50885">
    <property type="entry name" value="HAMP"/>
    <property type="match status" value="1"/>
</dbReference>
<dbReference type="InterPro" id="IPR003594">
    <property type="entry name" value="HATPase_dom"/>
</dbReference>
<feature type="domain" description="HAMP" evidence="15">
    <location>
        <begin position="172"/>
        <end position="225"/>
    </location>
</feature>
<evidence type="ECO:0000256" key="6">
    <source>
        <dbReference type="ARBA" id="ARBA00022679"/>
    </source>
</evidence>
<dbReference type="InterPro" id="IPR005467">
    <property type="entry name" value="His_kinase_dom"/>
</dbReference>
<evidence type="ECO:0000256" key="3">
    <source>
        <dbReference type="ARBA" id="ARBA00004236"/>
    </source>
</evidence>
<dbReference type="FunFam" id="1.10.287.130:FF:000001">
    <property type="entry name" value="Two-component sensor histidine kinase"/>
    <property type="match status" value="1"/>
</dbReference>
<keyword evidence="17" id="KW-1185">Reference proteome</keyword>
<dbReference type="SMART" id="SM00388">
    <property type="entry name" value="HisKA"/>
    <property type="match status" value="1"/>
</dbReference>
<dbReference type="InterPro" id="IPR050428">
    <property type="entry name" value="TCS_sensor_his_kinase"/>
</dbReference>
<dbReference type="GO" id="GO:0005886">
    <property type="term" value="C:plasma membrane"/>
    <property type="evidence" value="ECO:0007669"/>
    <property type="project" value="UniProtKB-SubCell"/>
</dbReference>
<comment type="caution">
    <text evidence="16">The sequence shown here is derived from an EMBL/GenBank/DDBJ whole genome shotgun (WGS) entry which is preliminary data.</text>
</comment>
<dbReference type="SMART" id="SM00304">
    <property type="entry name" value="HAMP"/>
    <property type="match status" value="1"/>
</dbReference>
<dbReference type="CDD" id="cd06225">
    <property type="entry name" value="HAMP"/>
    <property type="match status" value="1"/>
</dbReference>
<evidence type="ECO:0000256" key="8">
    <source>
        <dbReference type="ARBA" id="ARBA00022777"/>
    </source>
</evidence>
<accession>A0A8J3TNS4</accession>
<dbReference type="PRINTS" id="PR00344">
    <property type="entry name" value="BCTRLSENSOR"/>
</dbReference>
<evidence type="ECO:0000256" key="13">
    <source>
        <dbReference type="SAM" id="Phobius"/>
    </source>
</evidence>
<dbReference type="EMBL" id="BOOO01000014">
    <property type="protein sequence ID" value="GII29252.1"/>
    <property type="molecule type" value="Genomic_DNA"/>
</dbReference>
<dbReference type="InterPro" id="IPR003660">
    <property type="entry name" value="HAMP_dom"/>
</dbReference>
<dbReference type="RefSeq" id="WP_239113872.1">
    <property type="nucleotide sequence ID" value="NZ_BOOO01000014.1"/>
</dbReference>
<dbReference type="Pfam" id="PF02518">
    <property type="entry name" value="HATPase_c"/>
    <property type="match status" value="1"/>
</dbReference>
<evidence type="ECO:0000256" key="2">
    <source>
        <dbReference type="ARBA" id="ARBA00001968"/>
    </source>
</evidence>
<dbReference type="InterPro" id="IPR036890">
    <property type="entry name" value="HATPase_C_sf"/>
</dbReference>